<evidence type="ECO:0000313" key="6">
    <source>
        <dbReference type="Proteomes" id="UP000527860"/>
    </source>
</evidence>
<dbReference type="PROSITE" id="PS51186">
    <property type="entry name" value="GNAT"/>
    <property type="match status" value="1"/>
</dbReference>
<dbReference type="Proteomes" id="UP000527860">
    <property type="component" value="Unassembled WGS sequence"/>
</dbReference>
<dbReference type="InterPro" id="IPR016181">
    <property type="entry name" value="Acyl_CoA_acyltransferase"/>
</dbReference>
<dbReference type="PANTHER" id="PTHR31435:SF9">
    <property type="entry name" value="PROTEIN NATD1"/>
    <property type="match status" value="1"/>
</dbReference>
<dbReference type="Pfam" id="PF14542">
    <property type="entry name" value="Acetyltransf_CG"/>
    <property type="match status" value="1"/>
</dbReference>
<dbReference type="PANTHER" id="PTHR31435">
    <property type="entry name" value="PROTEIN NATD1"/>
    <property type="match status" value="1"/>
</dbReference>
<dbReference type="InterPro" id="IPR031165">
    <property type="entry name" value="GNAT_YJDJ"/>
</dbReference>
<dbReference type="Proteomes" id="UP000031546">
    <property type="component" value="Unassembled WGS sequence"/>
</dbReference>
<evidence type="ECO:0000313" key="5">
    <source>
        <dbReference type="Proteomes" id="UP000031546"/>
    </source>
</evidence>
<dbReference type="EMBL" id="JXII01000008">
    <property type="protein sequence ID" value="KIH70225.1"/>
    <property type="molecule type" value="Genomic_DNA"/>
</dbReference>
<dbReference type="InterPro" id="IPR045057">
    <property type="entry name" value="Gcn5-rel_NAT"/>
</dbReference>
<dbReference type="CDD" id="cd04301">
    <property type="entry name" value="NAT_SF"/>
    <property type="match status" value="1"/>
</dbReference>
<dbReference type="InterPro" id="IPR000182">
    <property type="entry name" value="GNAT_dom"/>
</dbReference>
<dbReference type="OrthoDB" id="9793389at2"/>
<dbReference type="PROSITE" id="PS51729">
    <property type="entry name" value="GNAT_YJDJ"/>
    <property type="match status" value="1"/>
</dbReference>
<name>A0A0C2H8U3_9STAP</name>
<evidence type="ECO:0000259" key="1">
    <source>
        <dbReference type="PROSITE" id="PS51186"/>
    </source>
</evidence>
<evidence type="ECO:0000259" key="2">
    <source>
        <dbReference type="PROSITE" id="PS51729"/>
    </source>
</evidence>
<protein>
    <submittedName>
        <fullName evidence="4">GNAT family N-acetyltransferase</fullName>
    </submittedName>
</protein>
<evidence type="ECO:0000313" key="4">
    <source>
        <dbReference type="EMBL" id="MDB0581083.1"/>
    </source>
</evidence>
<feature type="domain" description="N-acetyltransferase" evidence="1 2">
    <location>
        <begin position="1"/>
        <end position="87"/>
    </location>
</feature>
<dbReference type="AlphaFoldDB" id="A0A0C2H8U3"/>
<comment type="caution">
    <text evidence="3">The sequence shown here is derived from an EMBL/GenBank/DDBJ whole genome shotgun (WGS) entry which is preliminary data.</text>
</comment>
<keyword evidence="6" id="KW-1185">Reference proteome</keyword>
<dbReference type="STRING" id="45670.SN16_09740"/>
<dbReference type="GeneID" id="77845838"/>
<dbReference type="RefSeq" id="WP_040106429.1">
    <property type="nucleotide sequence ID" value="NZ_JABEVU030000001.1"/>
</dbReference>
<reference evidence="4" key="3">
    <citation type="submission" date="2022-12" db="EMBL/GenBank/DDBJ databases">
        <title>Genome analysis and biological profiling of marine Salinicoccus roseus MOSEL-ME25.</title>
        <authorList>
            <person name="Mirza F.T."/>
            <person name="Xie Y."/>
            <person name="Shinwari Z.K."/>
        </authorList>
    </citation>
    <scope>NUCLEOTIDE SEQUENCE</scope>
    <source>
        <strain evidence="4">MOSEL-ME25</strain>
    </source>
</reference>
<dbReference type="Gene3D" id="3.40.630.30">
    <property type="match status" value="1"/>
</dbReference>
<dbReference type="SUPFAM" id="SSF55729">
    <property type="entry name" value="Acyl-CoA N-acyltransferases (Nat)"/>
    <property type="match status" value="1"/>
</dbReference>
<dbReference type="GO" id="GO:0016747">
    <property type="term" value="F:acyltransferase activity, transferring groups other than amino-acyl groups"/>
    <property type="evidence" value="ECO:0007669"/>
    <property type="project" value="InterPro"/>
</dbReference>
<reference evidence="4" key="2">
    <citation type="submission" date="2020-04" db="EMBL/GenBank/DDBJ databases">
        <authorList>
            <person name="Tanveer F."/>
            <person name="Xie Y."/>
            <person name="Shinwari Z.K."/>
        </authorList>
    </citation>
    <scope>NUCLEOTIDE SEQUENCE</scope>
    <source>
        <strain evidence="4">MOSEL-ME25</strain>
    </source>
</reference>
<reference evidence="3 5" key="1">
    <citation type="submission" date="2015-01" db="EMBL/GenBank/DDBJ databases">
        <title>Genome sequences of high lactate-tolerant strain Salinicoccus roseus W12 with industrial interest.</title>
        <authorList>
            <person name="Wang H."/>
            <person name="Yu B."/>
        </authorList>
    </citation>
    <scope>NUCLEOTIDE SEQUENCE [LARGE SCALE GENOMIC DNA]</scope>
    <source>
        <strain evidence="3 5">W12</strain>
    </source>
</reference>
<accession>A0A0C2H8U3</accession>
<organism evidence="3 5">
    <name type="scientific">Salinicoccus roseus</name>
    <dbReference type="NCBI Taxonomy" id="45670"/>
    <lineage>
        <taxon>Bacteria</taxon>
        <taxon>Bacillati</taxon>
        <taxon>Bacillota</taxon>
        <taxon>Bacilli</taxon>
        <taxon>Bacillales</taxon>
        <taxon>Staphylococcaceae</taxon>
        <taxon>Salinicoccus</taxon>
    </lineage>
</organism>
<proteinExistence type="predicted"/>
<evidence type="ECO:0000313" key="3">
    <source>
        <dbReference type="EMBL" id="KIH70225.1"/>
    </source>
</evidence>
<dbReference type="EMBL" id="JABEVU030000001">
    <property type="protein sequence ID" value="MDB0581083.1"/>
    <property type="molecule type" value="Genomic_DNA"/>
</dbReference>
<sequence length="87" mass="10198">MLKKEDGRLYLEEGHEVVAELIYNNHDEYYDVTSTYTKPSHRNRGLAKDLVDEVVEMAREEGKKVQPTCPYVSYAIRDSKYDDIKIK</sequence>
<gene>
    <name evidence="4" type="ORF">F7P68_0011135</name>
    <name evidence="3" type="ORF">SN16_09740</name>
</gene>